<evidence type="ECO:0000313" key="2">
    <source>
        <dbReference type="Proteomes" id="UP001458946"/>
    </source>
</evidence>
<comment type="caution">
    <text evidence="1">The sequence shown here is derived from an EMBL/GenBank/DDBJ whole genome shotgun (WGS) entry which is preliminary data.</text>
</comment>
<dbReference type="RefSeq" id="WP_353543250.1">
    <property type="nucleotide sequence ID" value="NZ_BAABRN010000043.1"/>
</dbReference>
<accession>A0ABP9VDG1</accession>
<keyword evidence="2" id="KW-1185">Reference proteome</keyword>
<dbReference type="EMBL" id="BAABRN010000043">
    <property type="protein sequence ID" value="GAA5503278.1"/>
    <property type="molecule type" value="Genomic_DNA"/>
</dbReference>
<protein>
    <submittedName>
        <fullName evidence="1">Uncharacterized protein</fullName>
    </submittedName>
</protein>
<dbReference type="Proteomes" id="UP001458946">
    <property type="component" value="Unassembled WGS sequence"/>
</dbReference>
<name>A0ABP9VDG1_9DEIO</name>
<proteinExistence type="predicted"/>
<evidence type="ECO:0000313" key="1">
    <source>
        <dbReference type="EMBL" id="GAA5503278.1"/>
    </source>
</evidence>
<sequence>MTQPLKFGRQSTDLASFWISDQEFSSQPLSLAEEKALAKAGAAMAEDEAELMDGLLSALADILNRRSKSETKIDVAWLLDNLSAKDLEGVVEHLRNA</sequence>
<gene>
    <name evidence="1" type="ORF">Dxin01_03033</name>
</gene>
<organism evidence="1 2">
    <name type="scientific">Deinococcus xinjiangensis</name>
    <dbReference type="NCBI Taxonomy" id="457454"/>
    <lineage>
        <taxon>Bacteria</taxon>
        <taxon>Thermotogati</taxon>
        <taxon>Deinococcota</taxon>
        <taxon>Deinococci</taxon>
        <taxon>Deinococcales</taxon>
        <taxon>Deinococcaceae</taxon>
        <taxon>Deinococcus</taxon>
    </lineage>
</organism>
<reference evidence="1 2" key="1">
    <citation type="submission" date="2024-02" db="EMBL/GenBank/DDBJ databases">
        <title>Deinococcus xinjiangensis NBRC 107630.</title>
        <authorList>
            <person name="Ichikawa N."/>
            <person name="Katano-Makiyama Y."/>
            <person name="Hidaka K."/>
        </authorList>
    </citation>
    <scope>NUCLEOTIDE SEQUENCE [LARGE SCALE GENOMIC DNA]</scope>
    <source>
        <strain evidence="1 2">NBRC 107630</strain>
    </source>
</reference>